<dbReference type="AlphaFoldDB" id="A0A3R9WIH8"/>
<reference evidence="1 2" key="1">
    <citation type="submission" date="2018-12" db="EMBL/GenBank/DDBJ databases">
        <title>Sequencing of bacterial isolates from soil warming experiment in Harvard Forest, Massachusetts, USA.</title>
        <authorList>
            <person name="Deangelis K."/>
        </authorList>
    </citation>
    <scope>NUCLEOTIDE SEQUENCE [LARGE SCALE GENOMIC DNA]</scope>
    <source>
        <strain evidence="1 2">EB153</strain>
    </source>
</reference>
<sequence>MTITIQPPKPGDLIRSEYMKELIDQLVTLDGRVSALEGVTPGANGQLSITRIVPTEVVIGDPIQIIGVNFGLPAQNIVTFDGGNSVIPSSGNDKLLNVIVPTIDLGGATQKSVSVGVSGGARGFDSAPLTVQAIQATIPAGTITVTPGQIPANIQPGSTVIFPFTIQAQTNLSESYNLVTGLPTVAAGQTAWTAIVTSDAAGNNVITQLTIPAPVASQSSTAQVFVKVTIPAGTGVANPFVTLSVNSVHNPPPNPGSPSGSFSATFTFGGSTQPPQTVGFAISTFTGSGVAGDLTGVSIPLPTPTQPPIDGISYIFQNLNAVQYTMSLAWLDPSNANHGWTASFGGAPGITANWPVLSQTITMSTAGSSSPVKVAIVAPAGSTQNTLIITVRAAGANSSTDYGILNQVIKPA</sequence>
<protein>
    <recommendedName>
        <fullName evidence="3">IPT/TIG domain-containing protein</fullName>
    </recommendedName>
</protein>
<comment type="caution">
    <text evidence="1">The sequence shown here is derived from an EMBL/GenBank/DDBJ whole genome shotgun (WGS) entry which is preliminary data.</text>
</comment>
<evidence type="ECO:0000313" key="1">
    <source>
        <dbReference type="EMBL" id="RSL17993.1"/>
    </source>
</evidence>
<dbReference type="Gene3D" id="2.60.40.10">
    <property type="entry name" value="Immunoglobulins"/>
    <property type="match status" value="1"/>
</dbReference>
<name>A0A3R9WIH8_9BACT</name>
<organism evidence="1 2">
    <name type="scientific">Edaphobacter aggregans</name>
    <dbReference type="NCBI Taxonomy" id="570835"/>
    <lineage>
        <taxon>Bacteria</taxon>
        <taxon>Pseudomonadati</taxon>
        <taxon>Acidobacteriota</taxon>
        <taxon>Terriglobia</taxon>
        <taxon>Terriglobales</taxon>
        <taxon>Acidobacteriaceae</taxon>
        <taxon>Edaphobacter</taxon>
    </lineage>
</organism>
<keyword evidence="2" id="KW-1185">Reference proteome</keyword>
<proteinExistence type="predicted"/>
<gene>
    <name evidence="1" type="ORF">EDE15_3546</name>
</gene>
<evidence type="ECO:0008006" key="3">
    <source>
        <dbReference type="Google" id="ProtNLM"/>
    </source>
</evidence>
<evidence type="ECO:0000313" key="2">
    <source>
        <dbReference type="Proteomes" id="UP000269669"/>
    </source>
</evidence>
<dbReference type="OrthoDB" id="5494303at2"/>
<dbReference type="RefSeq" id="WP_125486409.1">
    <property type="nucleotide sequence ID" value="NZ_RSDW01000001.1"/>
</dbReference>
<dbReference type="Proteomes" id="UP000269669">
    <property type="component" value="Unassembled WGS sequence"/>
</dbReference>
<accession>A0A3R9WIH8</accession>
<dbReference type="EMBL" id="RSDW01000001">
    <property type="protein sequence ID" value="RSL17993.1"/>
    <property type="molecule type" value="Genomic_DNA"/>
</dbReference>
<dbReference type="InterPro" id="IPR013783">
    <property type="entry name" value="Ig-like_fold"/>
</dbReference>